<dbReference type="EMBL" id="JBHSFY010000007">
    <property type="protein sequence ID" value="MFC4478124.1"/>
    <property type="molecule type" value="Genomic_DNA"/>
</dbReference>
<dbReference type="InterPro" id="IPR013783">
    <property type="entry name" value="Ig-like_fold"/>
</dbReference>
<accession>A0ABV8ZGY3</accession>
<keyword evidence="2" id="KW-1185">Reference proteome</keyword>
<reference evidence="2" key="1">
    <citation type="journal article" date="2019" name="Int. J. Syst. Evol. Microbiol.">
        <title>The Global Catalogue of Microorganisms (GCM) 10K type strain sequencing project: providing services to taxonomists for standard genome sequencing and annotation.</title>
        <authorList>
            <consortium name="The Broad Institute Genomics Platform"/>
            <consortium name="The Broad Institute Genome Sequencing Center for Infectious Disease"/>
            <person name="Wu L."/>
            <person name="Ma J."/>
        </authorList>
    </citation>
    <scope>NUCLEOTIDE SEQUENCE [LARGE SCALE GENOMIC DNA]</scope>
    <source>
        <strain evidence="2">NBRC 103627</strain>
    </source>
</reference>
<gene>
    <name evidence="1" type="ORF">ACFO3N_13695</name>
</gene>
<name>A0ABV8ZGY3_9FLAO</name>
<evidence type="ECO:0000313" key="2">
    <source>
        <dbReference type="Proteomes" id="UP001596003"/>
    </source>
</evidence>
<comment type="caution">
    <text evidence="1">The sequence shown here is derived from an EMBL/GenBank/DDBJ whole genome shotgun (WGS) entry which is preliminary data.</text>
</comment>
<dbReference type="CDD" id="cd22842">
    <property type="entry name" value="Gal_Rha_Lectin_BGal"/>
    <property type="match status" value="1"/>
</dbReference>
<dbReference type="Gene3D" id="2.60.40.10">
    <property type="entry name" value="Immunoglobulins"/>
    <property type="match status" value="1"/>
</dbReference>
<dbReference type="NCBIfam" id="NF033708">
    <property type="entry name" value="T9SS_Cterm_ChiA"/>
    <property type="match status" value="1"/>
</dbReference>
<dbReference type="Proteomes" id="UP001596003">
    <property type="component" value="Unassembled WGS sequence"/>
</dbReference>
<organism evidence="1 2">
    <name type="scientific">Flavobacterium chungangensis</name>
    <dbReference type="NCBI Taxonomy" id="2708132"/>
    <lineage>
        <taxon>Bacteria</taxon>
        <taxon>Pseudomonadati</taxon>
        <taxon>Bacteroidota</taxon>
        <taxon>Flavobacteriia</taxon>
        <taxon>Flavobacteriales</taxon>
        <taxon>Flavobacteriaceae</taxon>
        <taxon>Flavobacterium</taxon>
    </lineage>
</organism>
<dbReference type="RefSeq" id="WP_379798550.1">
    <property type="nucleotide sequence ID" value="NZ_JBHSFY010000007.1"/>
</dbReference>
<sequence>MMRKLLYSFLFFISSKSLLKRLNTPSLGLLCVGMFFVVSFVNAATITSTSTGGNWNLGSTWSGGVVPLPTDIVIIANGANVSTSGNQTCAGLTITGRLTMVNNEILTVNGNVAGNGNWTTAAGSMIISLTGNWTFNGTSTGSGATAVFTGTNNQTLSNKITTTGGELRINKTGGSVTLGSNITIGTFTNTSGIFDAKTFLLTATTNNLVAGTLRVGAGTWGGNYSFAPASFPSGFTIEYNGGNQTVRNATYSNLIISGSGSKTATGSLTINNDFTLTSGTFVANNATSFTHSILGNYTQTGGVFDFNGGTSGVSNVNIAGNFTNTTGAGSITTIGAVQNGIFNFNGTGIQTLNMPTDAAAIWVKYKVNSGSTLKLASDLTLNTALTSDTDPWMGELNVSGTIDLGTFKIVPSGGRGNGSGTAKFVLNSGATLITANANGINGAVPVSGSMTRTFSTAADYTFNGTVSQVTSTGLPSTVNNLTISNTHSSGVTLSQATTVSKNFSVLGGSIANLNTFTHSTATLILGGAVMIPGTWGSTGSAAANKNDTYFVSTASGIINNTCTSPTITVQPNDLTICENTSGTFSVTSNTTGVSYQWQYSLNGTSWTNIDASLSANLSGYTTRVLSLNNTPVAWNGYRVRCVVYNGLCAVNSSSKLLTVNPVHTISAGANRSVCQNSAMTPIALTLGGGATDAVVTGLPSGVTSSVTGNTLTISGNPIAIGIFNYNVTTTGNSCTTATTTGTITVGIGNNIITYNNGNSNSVCVNVDENQTAIFTAPAGTYFNTVSFASYGSPTGSCGAFQINYVCHSAVKSQSYTESRLLGNTGAIEVIANNENFDDPCVGTFKAYKAVARYSEPICAGTIPGQISGSAPTGGGAYAYLWEISTTSSTSGFSAAPGTNNTQNYIPTVQVTRDTWFRRTVTSGGTCPNVSAVVLIKVNPSPTLTGASQSASVCSGSAATINLTGLLAGSTSTISYSINNVAQTPITSLVATSGGTASFTTPALTTANNGHTLQITGVTTTSSTPNCSLSFSTNVTLSVNPTPTLTGASQPLSVCTGSAATINLTGLLAGSTSTISYSINSVAQTPITSVVASAGGTASFTTPALTYANNGQILRITQITTTSSTPNCSSAFTSDVTLSVNATPTTPTITKNHDAACNTLGSITLSGLPADWTVTRTGTTTSTQPYTGTTSTFPIEGLAVDTYNFTVRNNTTGCISSAATVTITDTSSNTEWDATGWTNGEPDGSKSVTISYVTASHQPFTIAKPNIAACSLTITAASNVIVPNGVTLTITNKVTTNGNLVFESGSSLLQTTNVQNQGTIVYKRATKINRFDLTYWSSPVTGELDTFKMKDLSSETLFDKFFTYSPTGGWATNMYGMAEMERGKGYSIRGPQSFDTQTPADFTGEFKGRPNNGDITVPSVVPDKWFLLGNPYPSAIDVDALWDANKDVLGALYFWTHVAPPTKAPGENTYRYTSNDYVVYTASGGTVVSGTKSFDGFIAAGQGFFARPKTTEIHFNNDMRRGASVNGSFFKVASKSKSIERNRIWLNMVNNEGAFKQILVGYIEGATNNVDFNYDAPTIAGNSYLDFYSLNETKKLTIQGRALPFENTDLVPLGYKTTVAGDFTIGLDHGDGFFNKQEVYLEDKTTGKTINLRNENYTFSTLVGTFTDRFVLRYTGKTLGTDDLENLENSVLISVKNKTISITCSKETIKEVTIFNVGAQLVYSKNKVNSSELQIANLHFSDQVLLVKVTLENGSTITKKVIFSNL</sequence>
<proteinExistence type="predicted"/>
<protein>
    <submittedName>
        <fullName evidence="1">T9SS sorting signal type C domain-containing protein</fullName>
    </submittedName>
</protein>
<evidence type="ECO:0000313" key="1">
    <source>
        <dbReference type="EMBL" id="MFC4478124.1"/>
    </source>
</evidence>